<dbReference type="AlphaFoldDB" id="A0A1Q5UQL2"/>
<dbReference type="STRING" id="1316194.A0A1Q5UQL2"/>
<gene>
    <name evidence="1" type="ORF">PENSUB_5827</name>
</gene>
<dbReference type="EMBL" id="MNBE01000058">
    <property type="protein sequence ID" value="OKP14763.1"/>
    <property type="molecule type" value="Genomic_DNA"/>
</dbReference>
<organism evidence="1 2">
    <name type="scientific">Penicillium subrubescens</name>
    <dbReference type="NCBI Taxonomy" id="1316194"/>
    <lineage>
        <taxon>Eukaryota</taxon>
        <taxon>Fungi</taxon>
        <taxon>Dikarya</taxon>
        <taxon>Ascomycota</taxon>
        <taxon>Pezizomycotina</taxon>
        <taxon>Eurotiomycetes</taxon>
        <taxon>Eurotiomycetidae</taxon>
        <taxon>Eurotiales</taxon>
        <taxon>Aspergillaceae</taxon>
        <taxon>Penicillium</taxon>
    </lineage>
</organism>
<proteinExistence type="predicted"/>
<accession>A0A1Q5UQL2</accession>
<sequence>MSLSEDDITEDKKNLLVRVRRASDRRGVSYTRLICTFFGEDSEENLAKLISEAEYDGAVFDDAALYDAGSNDGLQSLHSILTRIPQIVEETPGFAAWYNERKRRTRDEAIEAGVDSFDYALSIFHLAAKWSHVLIYDKETNNGPRDVLLVYIDDRGHVLLYSRLAGAEDLQAADGMLCSGQDCMHAWWEGSRYGKDWETHQLSKRWDESANDNGTDWPVNPDDLWENAYTTQVSDVDWAYSDNGHGGASSTDYGADPYGFLMLDGPPGSIDSSFGDTYTVVQSGDSSTTDQAIVWSSDQWSRIVISRLLWDTILCPIQKTRNGMLTG</sequence>
<dbReference type="Proteomes" id="UP000186955">
    <property type="component" value="Unassembled WGS sequence"/>
</dbReference>
<evidence type="ECO:0000313" key="2">
    <source>
        <dbReference type="Proteomes" id="UP000186955"/>
    </source>
</evidence>
<keyword evidence="2" id="KW-1185">Reference proteome</keyword>
<name>A0A1Q5UQL2_9EURO</name>
<evidence type="ECO:0000313" key="1">
    <source>
        <dbReference type="EMBL" id="OKP14763.1"/>
    </source>
</evidence>
<comment type="caution">
    <text evidence="1">The sequence shown here is derived from an EMBL/GenBank/DDBJ whole genome shotgun (WGS) entry which is preliminary data.</text>
</comment>
<reference evidence="1 2" key="1">
    <citation type="submission" date="2016-10" db="EMBL/GenBank/DDBJ databases">
        <title>Genome sequence of the ascomycete fungus Penicillium subrubescens.</title>
        <authorList>
            <person name="De Vries R.P."/>
            <person name="Peng M."/>
            <person name="Dilokpimol A."/>
            <person name="Hilden K."/>
            <person name="Makela M.R."/>
            <person name="Grigoriev I."/>
            <person name="Riley R."/>
            <person name="Granchi Z."/>
        </authorList>
    </citation>
    <scope>NUCLEOTIDE SEQUENCE [LARGE SCALE GENOMIC DNA]</scope>
    <source>
        <strain evidence="1 2">CBS 132785</strain>
    </source>
</reference>
<protein>
    <submittedName>
        <fullName evidence="1">Uncharacterized protein</fullName>
    </submittedName>
</protein>